<sequence>MKNANKHIVVCLGASMVRGQVSYNFVNLLDQRMAEDGFQFINAGVAGDQAYNVLMRLDSVIDYQP</sequence>
<proteinExistence type="predicted"/>
<organism evidence="1">
    <name type="scientific">marine sediment metagenome</name>
    <dbReference type="NCBI Taxonomy" id="412755"/>
    <lineage>
        <taxon>unclassified sequences</taxon>
        <taxon>metagenomes</taxon>
        <taxon>ecological metagenomes</taxon>
    </lineage>
</organism>
<dbReference type="AlphaFoldDB" id="X1PA08"/>
<protein>
    <recommendedName>
        <fullName evidence="2">NADPH-dependent FMN reductase-like domain-containing protein</fullName>
    </recommendedName>
</protein>
<dbReference type="InterPro" id="IPR036514">
    <property type="entry name" value="SGNH_hydro_sf"/>
</dbReference>
<reference evidence="1" key="1">
    <citation type="journal article" date="2014" name="Front. Microbiol.">
        <title>High frequency of phylogenetically diverse reductive dehalogenase-homologous genes in deep subseafloor sedimentary metagenomes.</title>
        <authorList>
            <person name="Kawai M."/>
            <person name="Futagami T."/>
            <person name="Toyoda A."/>
            <person name="Takaki Y."/>
            <person name="Nishi S."/>
            <person name="Hori S."/>
            <person name="Arai W."/>
            <person name="Tsubouchi T."/>
            <person name="Morono Y."/>
            <person name="Uchiyama I."/>
            <person name="Ito T."/>
            <person name="Fujiyama A."/>
            <person name="Inagaki F."/>
            <person name="Takami H."/>
        </authorList>
    </citation>
    <scope>NUCLEOTIDE SEQUENCE</scope>
    <source>
        <strain evidence="1">Expedition CK06-06</strain>
    </source>
</reference>
<dbReference type="SUPFAM" id="SSF52266">
    <property type="entry name" value="SGNH hydrolase"/>
    <property type="match status" value="1"/>
</dbReference>
<evidence type="ECO:0008006" key="2">
    <source>
        <dbReference type="Google" id="ProtNLM"/>
    </source>
</evidence>
<dbReference type="EMBL" id="BARV01042977">
    <property type="protein sequence ID" value="GAI52673.1"/>
    <property type="molecule type" value="Genomic_DNA"/>
</dbReference>
<gene>
    <name evidence="1" type="ORF">S06H3_64372</name>
</gene>
<evidence type="ECO:0000313" key="1">
    <source>
        <dbReference type="EMBL" id="GAI52673.1"/>
    </source>
</evidence>
<accession>X1PA08</accession>
<comment type="caution">
    <text evidence="1">The sequence shown here is derived from an EMBL/GenBank/DDBJ whole genome shotgun (WGS) entry which is preliminary data.</text>
</comment>
<feature type="non-terminal residue" evidence="1">
    <location>
        <position position="65"/>
    </location>
</feature>
<dbReference type="Gene3D" id="3.40.50.1110">
    <property type="entry name" value="SGNH hydrolase"/>
    <property type="match status" value="1"/>
</dbReference>
<name>X1PA08_9ZZZZ</name>